<dbReference type="Proteomes" id="UP000696485">
    <property type="component" value="Unassembled WGS sequence"/>
</dbReference>
<feature type="region of interest" description="Disordered" evidence="1">
    <location>
        <begin position="240"/>
        <end position="270"/>
    </location>
</feature>
<feature type="non-terminal residue" evidence="2">
    <location>
        <position position="456"/>
    </location>
</feature>
<name>A0A9P5SCH0_9FUNG</name>
<accession>A0A9P5SCH0</accession>
<organism evidence="2 3">
    <name type="scientific">Podila minutissima</name>
    <dbReference type="NCBI Taxonomy" id="64525"/>
    <lineage>
        <taxon>Eukaryota</taxon>
        <taxon>Fungi</taxon>
        <taxon>Fungi incertae sedis</taxon>
        <taxon>Mucoromycota</taxon>
        <taxon>Mortierellomycotina</taxon>
        <taxon>Mortierellomycetes</taxon>
        <taxon>Mortierellales</taxon>
        <taxon>Mortierellaceae</taxon>
        <taxon>Podila</taxon>
    </lineage>
</organism>
<evidence type="ECO:0000313" key="3">
    <source>
        <dbReference type="Proteomes" id="UP000696485"/>
    </source>
</evidence>
<protein>
    <recommendedName>
        <fullName evidence="4">BTB domain-containing protein</fullName>
    </recommendedName>
</protein>
<feature type="compositionally biased region" description="Low complexity" evidence="1">
    <location>
        <begin position="240"/>
        <end position="253"/>
    </location>
</feature>
<gene>
    <name evidence="2" type="ORF">BG006_011092</name>
</gene>
<evidence type="ECO:0000313" key="2">
    <source>
        <dbReference type="EMBL" id="KAF9325439.1"/>
    </source>
</evidence>
<keyword evidence="3" id="KW-1185">Reference proteome</keyword>
<proteinExistence type="predicted"/>
<dbReference type="EMBL" id="JAAAUY010000925">
    <property type="protein sequence ID" value="KAF9325439.1"/>
    <property type="molecule type" value="Genomic_DNA"/>
</dbReference>
<comment type="caution">
    <text evidence="2">The sequence shown here is derived from an EMBL/GenBank/DDBJ whole genome shotgun (WGS) entry which is preliminary data.</text>
</comment>
<reference evidence="2" key="1">
    <citation type="journal article" date="2020" name="Fungal Divers.">
        <title>Resolving the Mortierellaceae phylogeny through synthesis of multi-gene phylogenetics and phylogenomics.</title>
        <authorList>
            <person name="Vandepol N."/>
            <person name="Liber J."/>
            <person name="Desiro A."/>
            <person name="Na H."/>
            <person name="Kennedy M."/>
            <person name="Barry K."/>
            <person name="Grigoriev I.V."/>
            <person name="Miller A.N."/>
            <person name="O'Donnell K."/>
            <person name="Stajich J.E."/>
            <person name="Bonito G."/>
        </authorList>
    </citation>
    <scope>NUCLEOTIDE SEQUENCE</scope>
    <source>
        <strain evidence="2">NVP1</strain>
    </source>
</reference>
<dbReference type="Gene3D" id="3.30.710.10">
    <property type="entry name" value="Potassium Channel Kv1.1, Chain A"/>
    <property type="match status" value="1"/>
</dbReference>
<evidence type="ECO:0000256" key="1">
    <source>
        <dbReference type="SAM" id="MobiDB-lite"/>
    </source>
</evidence>
<dbReference type="AlphaFoldDB" id="A0A9P5SCH0"/>
<sequence length="456" mass="50793">MSIAGSISTTRANKLLHKAETIIGIDCLTPEQRGDKVNVDCTINPVFQHKWKCILRNKDPQLEIQLSWTCQLKVDMEAVKAGDRLEFDIILSTSKDSKYVSSMPERLMPTTHRILATLMKDINTMDIRFTFGSSSSASRVSLWAHQSVLAHQPALARLIDKLRDIEGDSPGLGGKARGGIVSTHITEHTLESYCCLIQYLYTGVINLDVDLSDFAIGCLPSEPFAVASKTRMSVKGLFSTASTPSSRSLSSSKDGSKRDPTSELSSEVGSPSPNIASTLWKDVFQVADCHDVKELRDYCRDKITAELCVSNVLEILFEFAYRYNDLKEEVLKFLADNIGQMYAGDPDLFFAYGDHPHRHALLAEALRPRPRNLKPVTWSELLITADIYKIEAHNVIEVIDESSAVKPVFWVGSHSLGFKKAAIDFNAKNMRTMLVDGKDPFIAFAEDKNCHDIMVE</sequence>
<evidence type="ECO:0008006" key="4">
    <source>
        <dbReference type="Google" id="ProtNLM"/>
    </source>
</evidence>
<dbReference type="InterPro" id="IPR011333">
    <property type="entry name" value="SKP1/BTB/POZ_sf"/>
</dbReference>